<dbReference type="PANTHER" id="PTHR43178:SF5">
    <property type="entry name" value="LIPOAMIDE ACYLTRANSFERASE COMPONENT OF BRANCHED-CHAIN ALPHA-KETO ACID DEHYDROGENASE COMPLEX, MITOCHONDRIAL"/>
    <property type="match status" value="1"/>
</dbReference>
<dbReference type="Gene3D" id="4.10.320.10">
    <property type="entry name" value="E3-binding domain"/>
    <property type="match status" value="1"/>
</dbReference>
<feature type="compositionally biased region" description="Low complexity" evidence="7">
    <location>
        <begin position="94"/>
        <end position="123"/>
    </location>
</feature>
<feature type="domain" description="Peripheral subunit-binding (PSBD)" evidence="9">
    <location>
        <begin position="126"/>
        <end position="164"/>
    </location>
</feature>
<name>A0A3P1SGA4_9ACTO</name>
<dbReference type="GO" id="GO:0031405">
    <property type="term" value="F:lipoic acid binding"/>
    <property type="evidence" value="ECO:0007669"/>
    <property type="project" value="TreeGrafter"/>
</dbReference>
<keyword evidence="11" id="KW-1185">Reference proteome</keyword>
<evidence type="ECO:0000256" key="7">
    <source>
        <dbReference type="SAM" id="MobiDB-lite"/>
    </source>
</evidence>
<proteinExistence type="inferred from homology"/>
<dbReference type="PROSITE" id="PS00189">
    <property type="entry name" value="LIPOYL"/>
    <property type="match status" value="1"/>
</dbReference>
<keyword evidence="4 6" id="KW-0450">Lipoyl</keyword>
<dbReference type="PANTHER" id="PTHR43178">
    <property type="entry name" value="DIHYDROLIPOAMIDE ACETYLTRANSFERASE COMPONENT OF PYRUVATE DEHYDROGENASE COMPLEX"/>
    <property type="match status" value="1"/>
</dbReference>
<feature type="region of interest" description="Disordered" evidence="7">
    <location>
        <begin position="84"/>
        <end position="133"/>
    </location>
</feature>
<comment type="caution">
    <text evidence="10">The sequence shown here is derived from an EMBL/GenBank/DDBJ whole genome shotgun (WGS) entry which is preliminary data.</text>
</comment>
<dbReference type="InterPro" id="IPR036625">
    <property type="entry name" value="E3-bd_dom_sf"/>
</dbReference>
<dbReference type="PROSITE" id="PS50968">
    <property type="entry name" value="BIOTINYL_LIPOYL"/>
    <property type="match status" value="1"/>
</dbReference>
<keyword evidence="5 6" id="KW-0012">Acyltransferase</keyword>
<comment type="cofactor">
    <cofactor evidence="1 6">
        <name>(R)-lipoate</name>
        <dbReference type="ChEBI" id="CHEBI:83088"/>
    </cofactor>
</comment>
<evidence type="ECO:0000259" key="9">
    <source>
        <dbReference type="PROSITE" id="PS51826"/>
    </source>
</evidence>
<dbReference type="InterPro" id="IPR003016">
    <property type="entry name" value="2-oxoA_DH_lipoyl-BS"/>
</dbReference>
<dbReference type="CDD" id="cd06849">
    <property type="entry name" value="lipoyl_domain"/>
    <property type="match status" value="1"/>
</dbReference>
<dbReference type="SUPFAM" id="SSF51230">
    <property type="entry name" value="Single hybrid motif"/>
    <property type="match status" value="1"/>
</dbReference>
<dbReference type="InterPro" id="IPR001078">
    <property type="entry name" value="2-oxoacid_DH_actylTfrase"/>
</dbReference>
<dbReference type="PROSITE" id="PS51826">
    <property type="entry name" value="PSBD"/>
    <property type="match status" value="1"/>
</dbReference>
<dbReference type="InterPro" id="IPR004167">
    <property type="entry name" value="PSBD"/>
</dbReference>
<dbReference type="GO" id="GO:0005737">
    <property type="term" value="C:cytoplasm"/>
    <property type="evidence" value="ECO:0007669"/>
    <property type="project" value="TreeGrafter"/>
</dbReference>
<dbReference type="GO" id="GO:0016407">
    <property type="term" value="F:acetyltransferase activity"/>
    <property type="evidence" value="ECO:0007669"/>
    <property type="project" value="TreeGrafter"/>
</dbReference>
<dbReference type="InterPro" id="IPR050743">
    <property type="entry name" value="2-oxoacid_DH_E2_comp"/>
</dbReference>
<dbReference type="AlphaFoldDB" id="A0A3P1SGA4"/>
<feature type="domain" description="Lipoyl-binding" evidence="8">
    <location>
        <begin position="2"/>
        <end position="77"/>
    </location>
</feature>
<dbReference type="InterPro" id="IPR023213">
    <property type="entry name" value="CAT-like_dom_sf"/>
</dbReference>
<evidence type="ECO:0000313" key="10">
    <source>
        <dbReference type="EMBL" id="RRC95775.1"/>
    </source>
</evidence>
<organism evidence="10 11">
    <name type="scientific">Schaalia canis</name>
    <dbReference type="NCBI Taxonomy" id="100469"/>
    <lineage>
        <taxon>Bacteria</taxon>
        <taxon>Bacillati</taxon>
        <taxon>Actinomycetota</taxon>
        <taxon>Actinomycetes</taxon>
        <taxon>Actinomycetales</taxon>
        <taxon>Actinomycetaceae</taxon>
        <taxon>Schaalia</taxon>
    </lineage>
</organism>
<dbReference type="Proteomes" id="UP000280444">
    <property type="component" value="Unassembled WGS sequence"/>
</dbReference>
<evidence type="ECO:0000256" key="1">
    <source>
        <dbReference type="ARBA" id="ARBA00001938"/>
    </source>
</evidence>
<protein>
    <recommendedName>
        <fullName evidence="6">Dihydrolipoamide acetyltransferase component of pyruvate dehydrogenase complex</fullName>
        <ecNumber evidence="6">2.3.1.-</ecNumber>
    </recommendedName>
</protein>
<dbReference type="Pfam" id="PF00364">
    <property type="entry name" value="Biotin_lipoyl"/>
    <property type="match status" value="1"/>
</dbReference>
<dbReference type="OrthoDB" id="9805770at2"/>
<comment type="similarity">
    <text evidence="2 6">Belongs to the 2-oxoacid dehydrogenase family.</text>
</comment>
<sequence length="451" mass="45113">MATIVVMPQLGNSVESCLIMSWEVAVGDTVAVDQVLCSVETDKSTMEVQSTDAGTVLKLLWEEGDEVPVKDPLIILGEPGEDISSLVPGGSTDAAPAASNDEAPAEAAPAAEAPAPSFATSASGGAISPRARSLAEGHGLDASAVTEGSGPGGRVIERDVQAHLAANPATSAARAEGASGSGTGLGGRVSTADLAAGAAAAPAPAAASAAAPVSAGEYPGATESAPLKGIRKVVAERMVASLAEAAQLSYTVSAKADGLLAMRKKLKNADESLGLNAITIGDLVGYAVVKTLTKYPVFNATLADGVLTTFENVHLGFAADTPRGLLVPVVRGASAMTLKQFSAASKQLAADAIAGTISPDLLSGGTFTVSNLGSFGVETFTPIINRPQTAILGVAAITPRAVVLADGSVGVEQRIGFSLTADHQVIDGADAARFLRDLVAAIENIDVTVLG</sequence>
<keyword evidence="3 6" id="KW-0808">Transferase</keyword>
<gene>
    <name evidence="10" type="ORF">EII11_02565</name>
</gene>
<evidence type="ECO:0000256" key="6">
    <source>
        <dbReference type="RuleBase" id="RU003423"/>
    </source>
</evidence>
<accession>A0A3P1SGA4</accession>
<dbReference type="SUPFAM" id="SSF47005">
    <property type="entry name" value="Peripheral subunit-binding domain of 2-oxo acid dehydrogenase complex"/>
    <property type="match status" value="1"/>
</dbReference>
<dbReference type="Pfam" id="PF00198">
    <property type="entry name" value="2-oxoacid_dh"/>
    <property type="match status" value="1"/>
</dbReference>
<dbReference type="Pfam" id="PF02817">
    <property type="entry name" value="E3_binding"/>
    <property type="match status" value="1"/>
</dbReference>
<dbReference type="Gene3D" id="3.30.559.10">
    <property type="entry name" value="Chloramphenicol acetyltransferase-like domain"/>
    <property type="match status" value="1"/>
</dbReference>
<evidence type="ECO:0000256" key="5">
    <source>
        <dbReference type="ARBA" id="ARBA00023315"/>
    </source>
</evidence>
<dbReference type="InterPro" id="IPR000089">
    <property type="entry name" value="Biotin_lipoyl"/>
</dbReference>
<evidence type="ECO:0000259" key="8">
    <source>
        <dbReference type="PROSITE" id="PS50968"/>
    </source>
</evidence>
<dbReference type="Gene3D" id="2.40.50.100">
    <property type="match status" value="1"/>
</dbReference>
<dbReference type="RefSeq" id="WP_124868349.1">
    <property type="nucleotide sequence ID" value="NZ_RQZF01000002.1"/>
</dbReference>
<evidence type="ECO:0000256" key="3">
    <source>
        <dbReference type="ARBA" id="ARBA00022679"/>
    </source>
</evidence>
<evidence type="ECO:0000256" key="2">
    <source>
        <dbReference type="ARBA" id="ARBA00007317"/>
    </source>
</evidence>
<evidence type="ECO:0000313" key="11">
    <source>
        <dbReference type="Proteomes" id="UP000280444"/>
    </source>
</evidence>
<dbReference type="EMBL" id="RQZF01000002">
    <property type="protein sequence ID" value="RRC95775.1"/>
    <property type="molecule type" value="Genomic_DNA"/>
</dbReference>
<dbReference type="EC" id="2.3.1.-" evidence="6"/>
<reference evidence="10 11" key="1">
    <citation type="submission" date="2018-11" db="EMBL/GenBank/DDBJ databases">
        <title>Genomes From Bacteria Associated with the Canine Oral Cavity: a Test Case for Automated Genome-Based Taxonomic Assignment.</title>
        <authorList>
            <person name="Coil D.A."/>
            <person name="Jospin G."/>
            <person name="Darling A.E."/>
            <person name="Wallis C."/>
            <person name="Davis I.J."/>
            <person name="Harris S."/>
            <person name="Eisen J.A."/>
            <person name="Holcombe L.J."/>
            <person name="O'Flynn C."/>
        </authorList>
    </citation>
    <scope>NUCLEOTIDE SEQUENCE [LARGE SCALE GENOMIC DNA]</scope>
    <source>
        <strain evidence="10 11">OH770</strain>
    </source>
</reference>
<dbReference type="InterPro" id="IPR011053">
    <property type="entry name" value="Single_hybrid_motif"/>
</dbReference>
<evidence type="ECO:0000256" key="4">
    <source>
        <dbReference type="ARBA" id="ARBA00022823"/>
    </source>
</evidence>
<dbReference type="SUPFAM" id="SSF52777">
    <property type="entry name" value="CoA-dependent acyltransferases"/>
    <property type="match status" value="1"/>
</dbReference>